<accession>A0A7R8YX79</accession>
<organism evidence="1 2">
    <name type="scientific">Hermetia illucens</name>
    <name type="common">Black soldier fly</name>
    <dbReference type="NCBI Taxonomy" id="343691"/>
    <lineage>
        <taxon>Eukaryota</taxon>
        <taxon>Metazoa</taxon>
        <taxon>Ecdysozoa</taxon>
        <taxon>Arthropoda</taxon>
        <taxon>Hexapoda</taxon>
        <taxon>Insecta</taxon>
        <taxon>Pterygota</taxon>
        <taxon>Neoptera</taxon>
        <taxon>Endopterygota</taxon>
        <taxon>Diptera</taxon>
        <taxon>Brachycera</taxon>
        <taxon>Stratiomyomorpha</taxon>
        <taxon>Stratiomyidae</taxon>
        <taxon>Hermetiinae</taxon>
        <taxon>Hermetia</taxon>
    </lineage>
</organism>
<protein>
    <submittedName>
        <fullName evidence="1">Uncharacterized protein</fullName>
    </submittedName>
</protein>
<evidence type="ECO:0000313" key="1">
    <source>
        <dbReference type="EMBL" id="CAD7089153.1"/>
    </source>
</evidence>
<dbReference type="AlphaFoldDB" id="A0A7R8YX79"/>
<gene>
    <name evidence="1" type="ORF">HERILL_LOCUS11726</name>
</gene>
<reference evidence="1 2" key="1">
    <citation type="submission" date="2020-11" db="EMBL/GenBank/DDBJ databases">
        <authorList>
            <person name="Wallbank WR R."/>
            <person name="Pardo Diaz C."/>
            <person name="Kozak K."/>
            <person name="Martin S."/>
            <person name="Jiggins C."/>
            <person name="Moest M."/>
            <person name="Warren A I."/>
            <person name="Generalovic N T."/>
            <person name="Byers J.R.P. K."/>
            <person name="Montejo-Kovacevich G."/>
            <person name="Yen C E."/>
        </authorList>
    </citation>
    <scope>NUCLEOTIDE SEQUENCE [LARGE SCALE GENOMIC DNA]</scope>
</reference>
<dbReference type="Proteomes" id="UP000594454">
    <property type="component" value="Chromosome 4"/>
</dbReference>
<evidence type="ECO:0000313" key="2">
    <source>
        <dbReference type="Proteomes" id="UP000594454"/>
    </source>
</evidence>
<proteinExistence type="predicted"/>
<name>A0A7R8YX79_HERIL</name>
<keyword evidence="2" id="KW-1185">Reference proteome</keyword>
<sequence>MDFSEADLQRIKAVIGQHGVATQSIVHLNDGIDSLEVGQLRQFYEVKLSILHQFWDEARRLHQDICESTDDVTALSFSPSKYLNIEDVIQKTIIFLDQYLENLTNYRRVSCIPGNEVPAVENTRKRKTPTVKGQIGIIRHSSEEGY</sequence>
<dbReference type="EMBL" id="LR899012">
    <property type="protein sequence ID" value="CAD7089153.1"/>
    <property type="molecule type" value="Genomic_DNA"/>
</dbReference>
<dbReference type="InParanoid" id="A0A7R8YX79"/>